<name>A0A9X6RK41_HYPEX</name>
<protein>
    <submittedName>
        <fullName evidence="1">Uncharacterized protein</fullName>
    </submittedName>
</protein>
<reference evidence="2" key="1">
    <citation type="submission" date="2017-01" db="EMBL/GenBank/DDBJ databases">
        <title>Comparative genomics of anhydrobiosis in the tardigrade Hypsibius dujardini.</title>
        <authorList>
            <person name="Yoshida Y."/>
            <person name="Koutsovoulos G."/>
            <person name="Laetsch D."/>
            <person name="Stevens L."/>
            <person name="Kumar S."/>
            <person name="Horikawa D."/>
            <person name="Ishino K."/>
            <person name="Komine S."/>
            <person name="Tomita M."/>
            <person name="Blaxter M."/>
            <person name="Arakawa K."/>
        </authorList>
    </citation>
    <scope>NUCLEOTIDE SEQUENCE [LARGE SCALE GENOMIC DNA]</scope>
    <source>
        <strain evidence="2">Z151</strain>
    </source>
</reference>
<dbReference type="Proteomes" id="UP000192578">
    <property type="component" value="Unassembled WGS sequence"/>
</dbReference>
<gene>
    <name evidence="1" type="ORF">BV898_15343</name>
</gene>
<evidence type="ECO:0000313" key="2">
    <source>
        <dbReference type="Proteomes" id="UP000192578"/>
    </source>
</evidence>
<sequence length="99" mass="11145">MVPWKQGFILVWDMTCWDTMAISNIVDTITAAGGALAKAEQQKSQHHEFFEDAFSLVPCFRKFRAVGSDYYSQQQGQVHWRARGMGKRGGAKGGFQTIE</sequence>
<accession>A0A9X6RK41</accession>
<keyword evidence="2" id="KW-1185">Reference proteome</keyword>
<dbReference type="AlphaFoldDB" id="A0A9X6RK41"/>
<comment type="caution">
    <text evidence="1">The sequence shown here is derived from an EMBL/GenBank/DDBJ whole genome shotgun (WGS) entry which is preliminary data.</text>
</comment>
<dbReference type="OrthoDB" id="2016582at2759"/>
<evidence type="ECO:0000313" key="1">
    <source>
        <dbReference type="EMBL" id="OWA50838.1"/>
    </source>
</evidence>
<organism evidence="1 2">
    <name type="scientific">Hypsibius exemplaris</name>
    <name type="common">Freshwater tardigrade</name>
    <dbReference type="NCBI Taxonomy" id="2072580"/>
    <lineage>
        <taxon>Eukaryota</taxon>
        <taxon>Metazoa</taxon>
        <taxon>Ecdysozoa</taxon>
        <taxon>Tardigrada</taxon>
        <taxon>Eutardigrada</taxon>
        <taxon>Parachela</taxon>
        <taxon>Hypsibioidea</taxon>
        <taxon>Hypsibiidae</taxon>
        <taxon>Hypsibius</taxon>
    </lineage>
</organism>
<dbReference type="EMBL" id="MTYJ01000204">
    <property type="protein sequence ID" value="OWA50838.1"/>
    <property type="molecule type" value="Genomic_DNA"/>
</dbReference>
<proteinExistence type="predicted"/>